<sequence length="105" mass="11817">MWLVSNGAQSTIETGWIDKGTGYWYLHIGDEVIGYWPGEIVPNLSGGAEEVNFGGEIFDDRSTRDNTALHTTTEMGCGHFSRERWERTFLRQSIVSGQRTSRSTT</sequence>
<reference evidence="2" key="1">
    <citation type="journal article" date="2023" name="Nat. Commun.">
        <title>Diploid and tetraploid genomes of Acorus and the evolution of monocots.</title>
        <authorList>
            <person name="Ma L."/>
            <person name="Liu K.W."/>
            <person name="Li Z."/>
            <person name="Hsiao Y.Y."/>
            <person name="Qi Y."/>
            <person name="Fu T."/>
            <person name="Tang G.D."/>
            <person name="Zhang D."/>
            <person name="Sun W.H."/>
            <person name="Liu D.K."/>
            <person name="Li Y."/>
            <person name="Chen G.Z."/>
            <person name="Liu X.D."/>
            <person name="Liao X.Y."/>
            <person name="Jiang Y.T."/>
            <person name="Yu X."/>
            <person name="Hao Y."/>
            <person name="Huang J."/>
            <person name="Zhao X.W."/>
            <person name="Ke S."/>
            <person name="Chen Y.Y."/>
            <person name="Wu W.L."/>
            <person name="Hsu J.L."/>
            <person name="Lin Y.F."/>
            <person name="Huang M.D."/>
            <person name="Li C.Y."/>
            <person name="Huang L."/>
            <person name="Wang Z.W."/>
            <person name="Zhao X."/>
            <person name="Zhong W.Y."/>
            <person name="Peng D.H."/>
            <person name="Ahmad S."/>
            <person name="Lan S."/>
            <person name="Zhang J.S."/>
            <person name="Tsai W.C."/>
            <person name="Van de Peer Y."/>
            <person name="Liu Z.J."/>
        </authorList>
    </citation>
    <scope>NUCLEOTIDE SEQUENCE</scope>
    <source>
        <strain evidence="2">CP</strain>
    </source>
</reference>
<comment type="caution">
    <text evidence="2">The sequence shown here is derived from an EMBL/GenBank/DDBJ whole genome shotgun (WGS) entry which is preliminary data.</text>
</comment>
<dbReference type="InterPro" id="IPR004314">
    <property type="entry name" value="Neprosin"/>
</dbReference>
<proteinExistence type="predicted"/>
<feature type="domain" description="Neprosin PEP catalytic" evidence="1">
    <location>
        <begin position="1"/>
        <end position="105"/>
    </location>
</feature>
<dbReference type="PANTHER" id="PTHR31589">
    <property type="entry name" value="PROTEIN, PUTATIVE (DUF239)-RELATED-RELATED"/>
    <property type="match status" value="1"/>
</dbReference>
<dbReference type="PANTHER" id="PTHR31589:SF110">
    <property type="entry name" value="PROTEIN, PUTATIVE (DUF239)-RELATED"/>
    <property type="match status" value="1"/>
</dbReference>
<dbReference type="InterPro" id="IPR053168">
    <property type="entry name" value="Glutamic_endopeptidase"/>
</dbReference>
<dbReference type="EMBL" id="JAUJYO010000020">
    <property type="protein sequence ID" value="KAK1285720.1"/>
    <property type="molecule type" value="Genomic_DNA"/>
</dbReference>
<name>A0AAV9C9Z8_ACOCL</name>
<dbReference type="Proteomes" id="UP001180020">
    <property type="component" value="Unassembled WGS sequence"/>
</dbReference>
<dbReference type="PROSITE" id="PS52045">
    <property type="entry name" value="NEPROSIN_PEP_CD"/>
    <property type="match status" value="1"/>
</dbReference>
<dbReference type="AlphaFoldDB" id="A0AAV9C9Z8"/>
<evidence type="ECO:0000313" key="2">
    <source>
        <dbReference type="EMBL" id="KAK1285720.1"/>
    </source>
</evidence>
<keyword evidence="3" id="KW-1185">Reference proteome</keyword>
<organism evidence="2 3">
    <name type="scientific">Acorus calamus</name>
    <name type="common">Sweet flag</name>
    <dbReference type="NCBI Taxonomy" id="4465"/>
    <lineage>
        <taxon>Eukaryota</taxon>
        <taxon>Viridiplantae</taxon>
        <taxon>Streptophyta</taxon>
        <taxon>Embryophyta</taxon>
        <taxon>Tracheophyta</taxon>
        <taxon>Spermatophyta</taxon>
        <taxon>Magnoliopsida</taxon>
        <taxon>Liliopsida</taxon>
        <taxon>Acoraceae</taxon>
        <taxon>Acorus</taxon>
    </lineage>
</organism>
<protein>
    <recommendedName>
        <fullName evidence="1">Neprosin PEP catalytic domain-containing protein</fullName>
    </recommendedName>
</protein>
<evidence type="ECO:0000313" key="3">
    <source>
        <dbReference type="Proteomes" id="UP001180020"/>
    </source>
</evidence>
<evidence type="ECO:0000259" key="1">
    <source>
        <dbReference type="PROSITE" id="PS52045"/>
    </source>
</evidence>
<reference evidence="2" key="2">
    <citation type="submission" date="2023-06" db="EMBL/GenBank/DDBJ databases">
        <authorList>
            <person name="Ma L."/>
            <person name="Liu K.-W."/>
            <person name="Li Z."/>
            <person name="Hsiao Y.-Y."/>
            <person name="Qi Y."/>
            <person name="Fu T."/>
            <person name="Tang G."/>
            <person name="Zhang D."/>
            <person name="Sun W.-H."/>
            <person name="Liu D.-K."/>
            <person name="Li Y."/>
            <person name="Chen G.-Z."/>
            <person name="Liu X.-D."/>
            <person name="Liao X.-Y."/>
            <person name="Jiang Y.-T."/>
            <person name="Yu X."/>
            <person name="Hao Y."/>
            <person name="Huang J."/>
            <person name="Zhao X.-W."/>
            <person name="Ke S."/>
            <person name="Chen Y.-Y."/>
            <person name="Wu W.-L."/>
            <person name="Hsu J.-L."/>
            <person name="Lin Y.-F."/>
            <person name="Huang M.-D."/>
            <person name="Li C.-Y."/>
            <person name="Huang L."/>
            <person name="Wang Z.-W."/>
            <person name="Zhao X."/>
            <person name="Zhong W.-Y."/>
            <person name="Peng D.-H."/>
            <person name="Ahmad S."/>
            <person name="Lan S."/>
            <person name="Zhang J.-S."/>
            <person name="Tsai W.-C."/>
            <person name="Van De Peer Y."/>
            <person name="Liu Z.-J."/>
        </authorList>
    </citation>
    <scope>NUCLEOTIDE SEQUENCE</scope>
    <source>
        <strain evidence="2">CP</strain>
        <tissue evidence="2">Leaves</tissue>
    </source>
</reference>
<gene>
    <name evidence="2" type="ORF">QJS10_CPB20g00484</name>
</gene>
<dbReference type="Pfam" id="PF03080">
    <property type="entry name" value="Neprosin"/>
    <property type="match status" value="1"/>
</dbReference>
<accession>A0AAV9C9Z8</accession>